<dbReference type="InterPro" id="IPR036866">
    <property type="entry name" value="RibonucZ/Hydroxyglut_hydro"/>
</dbReference>
<protein>
    <submittedName>
        <fullName evidence="3">MBL fold metallo-hydrolase</fullName>
    </submittedName>
</protein>
<dbReference type="SMART" id="SM00849">
    <property type="entry name" value="Lactamase_B"/>
    <property type="match status" value="1"/>
</dbReference>
<keyword evidence="4" id="KW-1185">Reference proteome</keyword>
<organism evidence="3 4">
    <name type="scientific">Cupriavidus malaysiensis</name>
    <dbReference type="NCBI Taxonomy" id="367825"/>
    <lineage>
        <taxon>Bacteria</taxon>
        <taxon>Pseudomonadati</taxon>
        <taxon>Pseudomonadota</taxon>
        <taxon>Betaproteobacteria</taxon>
        <taxon>Burkholderiales</taxon>
        <taxon>Burkholderiaceae</taxon>
        <taxon>Cupriavidus</taxon>
    </lineage>
</organism>
<dbReference type="Pfam" id="PF00753">
    <property type="entry name" value="Lactamase_B"/>
    <property type="match status" value="1"/>
</dbReference>
<dbReference type="Proteomes" id="UP000177515">
    <property type="component" value="Chromosome 2"/>
</dbReference>
<dbReference type="InterPro" id="IPR051682">
    <property type="entry name" value="Mito_Persulfide_Diox"/>
</dbReference>
<dbReference type="RefSeq" id="WP_071039974.1">
    <property type="nucleotide sequence ID" value="NZ_CP017755.1"/>
</dbReference>
<keyword evidence="1" id="KW-0479">Metal-binding</keyword>
<evidence type="ECO:0000313" key="4">
    <source>
        <dbReference type="Proteomes" id="UP000177515"/>
    </source>
</evidence>
<reference evidence="3 4" key="1">
    <citation type="submission" date="2016-10" db="EMBL/GenBank/DDBJ databases">
        <title>Complete genome sequences of three Cupriavidus strains isolated from various Malaysian environments.</title>
        <authorList>
            <person name="Abdullah A.A.-A."/>
            <person name="Shafie N.A.H."/>
            <person name="Lau N.S."/>
        </authorList>
    </citation>
    <scope>NUCLEOTIDE SEQUENCE [LARGE SCALE GENOMIC DNA]</scope>
    <source>
        <strain evidence="3 4">USMAA1020</strain>
    </source>
</reference>
<gene>
    <name evidence="3" type="ORF">BKK80_27275</name>
</gene>
<sequence>MPTRSRMQVEGFFDPDTWTISYLVLDPATRACALVDSVLDYDPKSGRTRTASADRLVQRVRELEAGVQWILETHVHADHLSAAPYLRERLGGRIAIGSHITTVQQVFGRVFHAEPAFRRDGSQFDHLFEDGEPFRIGSLEARAMHTPGHTPACMTYVVGDGSESAAFVGDTLFMPDYGTARCDFPGGDARTLYRSINKVLSLPAETRLYMCHDYQPGGREVRYLSTVAEQREHNVHVRNGISEDEFVAMRQARDATLGMPTLILPSVQVNMRAGQLPPAEADGVHYLKIPLNVL</sequence>
<dbReference type="SUPFAM" id="SSF56281">
    <property type="entry name" value="Metallo-hydrolase/oxidoreductase"/>
    <property type="match status" value="1"/>
</dbReference>
<dbReference type="PANTHER" id="PTHR43084">
    <property type="entry name" value="PERSULFIDE DIOXYGENASE ETHE1"/>
    <property type="match status" value="1"/>
</dbReference>
<dbReference type="InterPro" id="IPR044528">
    <property type="entry name" value="POD-like_MBL-fold"/>
</dbReference>
<dbReference type="CDD" id="cd07724">
    <property type="entry name" value="POD-like_MBL-fold"/>
    <property type="match status" value="1"/>
</dbReference>
<accession>A0ABN4TQ42</accession>
<dbReference type="InterPro" id="IPR001279">
    <property type="entry name" value="Metallo-B-lactamas"/>
</dbReference>
<evidence type="ECO:0000256" key="1">
    <source>
        <dbReference type="ARBA" id="ARBA00022723"/>
    </source>
</evidence>
<dbReference type="Gene3D" id="3.60.15.10">
    <property type="entry name" value="Ribonuclease Z/Hydroxyacylglutathione hydrolase-like"/>
    <property type="match status" value="1"/>
</dbReference>
<proteinExistence type="predicted"/>
<dbReference type="PANTHER" id="PTHR43084:SF1">
    <property type="entry name" value="PERSULFIDE DIOXYGENASE ETHE1, MITOCHONDRIAL"/>
    <property type="match status" value="1"/>
</dbReference>
<evidence type="ECO:0000259" key="2">
    <source>
        <dbReference type="SMART" id="SM00849"/>
    </source>
</evidence>
<evidence type="ECO:0000313" key="3">
    <source>
        <dbReference type="EMBL" id="AOZ09462.1"/>
    </source>
</evidence>
<dbReference type="EMBL" id="CP017755">
    <property type="protein sequence ID" value="AOZ09462.1"/>
    <property type="molecule type" value="Genomic_DNA"/>
</dbReference>
<feature type="domain" description="Metallo-beta-lactamase" evidence="2">
    <location>
        <begin position="18"/>
        <end position="212"/>
    </location>
</feature>
<name>A0ABN4TQ42_9BURK</name>